<dbReference type="PANTHER" id="PTHR31562:SF4">
    <property type="entry name" value="DUF268 DOMAIN-CONTAINING PROTEIN-RELATED"/>
    <property type="match status" value="1"/>
</dbReference>
<dbReference type="Pfam" id="PF03314">
    <property type="entry name" value="DUF273"/>
    <property type="match status" value="2"/>
</dbReference>
<dbReference type="InterPro" id="IPR004988">
    <property type="entry name" value="DUF273"/>
</dbReference>
<sequence>MNSSSNLYKTALDSMKCYAYQNDYKFIMVNNTAYHKICPQRDFFFQRHCIVAHLLAESNYSWILLVDTDIGVVNENRTIEEYIRDDADIIFYDRFFNFEVMAGSYLVKKSEYGIKFLRGWANFESRLPKVFSGSDNGAIHGKGWARDAWLSNSHWSPVNDFMFHALKEKYRKEITEGEKKTLRSAPHFPWMHTLHTPLDLEKCRKKVLPNNEDSKEAQTRSPPLDDNPV</sequence>
<evidence type="ECO:0000313" key="4">
    <source>
        <dbReference type="WBParaSite" id="NBR_0001089601-mRNA-1"/>
    </source>
</evidence>
<keyword evidence="3" id="KW-1185">Reference proteome</keyword>
<evidence type="ECO:0000256" key="1">
    <source>
        <dbReference type="SAM" id="MobiDB-lite"/>
    </source>
</evidence>
<organism evidence="4">
    <name type="scientific">Nippostrongylus brasiliensis</name>
    <name type="common">Rat hookworm</name>
    <dbReference type="NCBI Taxonomy" id="27835"/>
    <lineage>
        <taxon>Eukaryota</taxon>
        <taxon>Metazoa</taxon>
        <taxon>Ecdysozoa</taxon>
        <taxon>Nematoda</taxon>
        <taxon>Chromadorea</taxon>
        <taxon>Rhabditida</taxon>
        <taxon>Rhabditina</taxon>
        <taxon>Rhabditomorpha</taxon>
        <taxon>Strongyloidea</taxon>
        <taxon>Heligmosomidae</taxon>
        <taxon>Nippostrongylus</taxon>
    </lineage>
</organism>
<reference evidence="2 3" key="2">
    <citation type="submission" date="2018-11" db="EMBL/GenBank/DDBJ databases">
        <authorList>
            <consortium name="Pathogen Informatics"/>
        </authorList>
    </citation>
    <scope>NUCLEOTIDE SEQUENCE [LARGE SCALE GENOMIC DNA]</scope>
</reference>
<dbReference type="PANTHER" id="PTHR31562">
    <property type="entry name" value="PROTEIN CBG18972"/>
    <property type="match status" value="1"/>
</dbReference>
<name>A0A158QZY4_NIPBR</name>
<proteinExistence type="predicted"/>
<feature type="region of interest" description="Disordered" evidence="1">
    <location>
        <begin position="205"/>
        <end position="229"/>
    </location>
</feature>
<evidence type="ECO:0000313" key="3">
    <source>
        <dbReference type="Proteomes" id="UP000271162"/>
    </source>
</evidence>
<dbReference type="Gene3D" id="3.90.550.10">
    <property type="entry name" value="Spore Coat Polysaccharide Biosynthesis Protein SpsA, Chain A"/>
    <property type="match status" value="1"/>
</dbReference>
<dbReference type="AlphaFoldDB" id="A0A158QZY4"/>
<dbReference type="InterPro" id="IPR029044">
    <property type="entry name" value="Nucleotide-diphossugar_trans"/>
</dbReference>
<dbReference type="Proteomes" id="UP000271162">
    <property type="component" value="Unassembled WGS sequence"/>
</dbReference>
<gene>
    <name evidence="2" type="ORF">NBR_LOCUS10897</name>
</gene>
<dbReference type="STRING" id="27835.A0A158QZY4"/>
<dbReference type="WBParaSite" id="NBR_0001089601-mRNA-1">
    <property type="protein sequence ID" value="NBR_0001089601-mRNA-1"/>
    <property type="gene ID" value="NBR_0001089601"/>
</dbReference>
<dbReference type="EMBL" id="UYSL01020410">
    <property type="protein sequence ID" value="VDL74486.1"/>
    <property type="molecule type" value="Genomic_DNA"/>
</dbReference>
<accession>A0A158QZY4</accession>
<protein>
    <submittedName>
        <fullName evidence="4">Nucleotid_trans domain-containing protein</fullName>
    </submittedName>
</protein>
<reference evidence="4" key="1">
    <citation type="submission" date="2016-04" db="UniProtKB">
        <authorList>
            <consortium name="WormBaseParasite"/>
        </authorList>
    </citation>
    <scope>IDENTIFICATION</scope>
</reference>
<evidence type="ECO:0000313" key="2">
    <source>
        <dbReference type="EMBL" id="VDL74486.1"/>
    </source>
</evidence>
<dbReference type="OMA" id="FANFERQ"/>